<evidence type="ECO:0000259" key="1">
    <source>
        <dbReference type="Pfam" id="PF16976"/>
    </source>
</evidence>
<reference evidence="2 3" key="1">
    <citation type="journal article" date="2024" name="ISME J.">
        <title>Tailless and filamentous prophages are predominant in marine Vibrio.</title>
        <authorList>
            <person name="Steensen K."/>
            <person name="Seneca J."/>
            <person name="Bartlau N."/>
            <person name="Yu X.A."/>
            <person name="Hussain F.A."/>
            <person name="Polz M.F."/>
        </authorList>
    </citation>
    <scope>NUCLEOTIDE SEQUENCE [LARGE SCALE GENOMIC DNA]</scope>
    <source>
        <strain evidence="2 3">10N.222.51.A1</strain>
    </source>
</reference>
<dbReference type="NCBIfam" id="TIGR03177">
    <property type="entry name" value="pilus_cpaB"/>
    <property type="match status" value="1"/>
</dbReference>
<dbReference type="InterPro" id="IPR017592">
    <property type="entry name" value="Pilus_assmbl_Flp-typ_CpaB"/>
</dbReference>
<gene>
    <name evidence="2" type="primary">cpaB</name>
    <name evidence="2" type="ORF">AB4566_15160</name>
</gene>
<dbReference type="EMBL" id="JBFRUW010000056">
    <property type="protein sequence ID" value="MFA0569608.1"/>
    <property type="molecule type" value="Genomic_DNA"/>
</dbReference>
<sequence>MKKTLTLAIAVLAILFGLYGLAGNLASDKTQVTKEAEKPVEPRIVIWRLNQPVKSSQIVERKHFSVSKLPEGEANSLGVLVDVELNFDKGAVYQADLSAESVFFKESIINPSDDGYVDLTIADNRVPYAIKVTPESVVGGVITHGSMIDILSLSLPSTYSLEASETSSSRKRNMFVTPVLMNVKVLKVDKKAIIGTRNQADTTEVSLILELTRKQVATLTVAKRISEIEVHKSIGEYKKSDLHADAGDVLNNFKSVVEYRAEKVTIN</sequence>
<comment type="caution">
    <text evidence="2">The sequence shown here is derived from an EMBL/GenBank/DDBJ whole genome shotgun (WGS) entry which is preliminary data.</text>
</comment>
<proteinExistence type="predicted"/>
<evidence type="ECO:0000313" key="3">
    <source>
        <dbReference type="Proteomes" id="UP001570417"/>
    </source>
</evidence>
<feature type="domain" description="Flp pilus assembly protein RcpC/CpaB" evidence="1">
    <location>
        <begin position="120"/>
        <end position="229"/>
    </location>
</feature>
<dbReference type="Pfam" id="PF16976">
    <property type="entry name" value="RcpC"/>
    <property type="match status" value="1"/>
</dbReference>
<organism evidence="2 3">
    <name type="scientific">Vibrio gallaecicus</name>
    <dbReference type="NCBI Taxonomy" id="552386"/>
    <lineage>
        <taxon>Bacteria</taxon>
        <taxon>Pseudomonadati</taxon>
        <taxon>Pseudomonadota</taxon>
        <taxon>Gammaproteobacteria</taxon>
        <taxon>Vibrionales</taxon>
        <taxon>Vibrionaceae</taxon>
        <taxon>Vibrio</taxon>
    </lineage>
</organism>
<accession>A0ABV4NE31</accession>
<dbReference type="InterPro" id="IPR031571">
    <property type="entry name" value="RcpC_dom"/>
</dbReference>
<name>A0ABV4NE31_9VIBR</name>
<evidence type="ECO:0000313" key="2">
    <source>
        <dbReference type="EMBL" id="MFA0569608.1"/>
    </source>
</evidence>
<keyword evidence="3" id="KW-1185">Reference proteome</keyword>
<protein>
    <submittedName>
        <fullName evidence="2">Flp pilus assembly protein CpaB</fullName>
    </submittedName>
</protein>
<dbReference type="RefSeq" id="WP_137372755.1">
    <property type="nucleotide sequence ID" value="NZ_AP025490.1"/>
</dbReference>
<dbReference type="Proteomes" id="UP001570417">
    <property type="component" value="Unassembled WGS sequence"/>
</dbReference>